<name>A0ABW5JWI0_9FLAO</name>
<dbReference type="EMBL" id="JBHULM010000001">
    <property type="protein sequence ID" value="MFD2540886.1"/>
    <property type="molecule type" value="Genomic_DNA"/>
</dbReference>
<proteinExistence type="predicted"/>
<evidence type="ECO:0000313" key="5">
    <source>
        <dbReference type="EMBL" id="MFD2540886.1"/>
    </source>
</evidence>
<dbReference type="Gene3D" id="2.60.40.10">
    <property type="entry name" value="Immunoglobulins"/>
    <property type="match status" value="6"/>
</dbReference>
<dbReference type="Proteomes" id="UP001597467">
    <property type="component" value="Unassembled WGS sequence"/>
</dbReference>
<keyword evidence="6" id="KW-1185">Reference proteome</keyword>
<organism evidence="5 6">
    <name type="scientific">Lacinutrix gracilariae</name>
    <dbReference type="NCBI Taxonomy" id="1747198"/>
    <lineage>
        <taxon>Bacteria</taxon>
        <taxon>Pseudomonadati</taxon>
        <taxon>Bacteroidota</taxon>
        <taxon>Flavobacteriia</taxon>
        <taxon>Flavobacteriales</taxon>
        <taxon>Flavobacteriaceae</taxon>
        <taxon>Lacinutrix</taxon>
    </lineage>
</organism>
<dbReference type="InterPro" id="IPR006558">
    <property type="entry name" value="LamG-like"/>
</dbReference>
<keyword evidence="1" id="KW-0732">Signal</keyword>
<feature type="domain" description="HYR" evidence="4">
    <location>
        <begin position="19"/>
        <end position="104"/>
    </location>
</feature>
<feature type="domain" description="HYR" evidence="4">
    <location>
        <begin position="1329"/>
        <end position="1409"/>
    </location>
</feature>
<sequence>MKKQFVFFTLILTILIQSTNGFSRNITFCPNPSITVNVDSGTCSAVVNSILPVTDISGGSMVLTTTLGNGDTFPVGTTTVTYQEHDATGIATGNICTFDVIVEDNEAPIPDVATLTDVTAACEVNSLTPPTATDNCGGTVIITNDTTLPITTQGTTLVTWTYNDGNGNTSTQTQNIIIDDVTAPTPDAATLADITAACEVNSLTAPTATDNCGGTVTVTNDATLPITTQGTTVVTWTYDDGNGNTATQTQNIIIDDVTAPIPDVATLTDVTAACEVNSLTPPTATDNCGGTVIITNDATLPITTQGTTLVTWTYDDGNGNTSTQTQNIIIDDVTAPIPDTATLTDVTAACEVNNLTPPTATDNCGGTVIVTNDATLPITTQGTTIVTWTYDDGNGNTSTQTQNIIIDDVTPPIPDAATLADVIAACEVNSLTDPTATDNCGGTVTVTNDATLPITTQGTTLVTWTYDDGNGNTSTQTQNIIIDDVTAPIPDAATLADVIAACEVNSLTDPTATDNCGGTVTVINDATLPITTQGTTVVTWTYDDGNGNTATQTQNIIIDDVTAPIPDVATLADVTAACEINSLTSPTATDNCGGTVIVTNDATLPITTQGTTLVTWTYNDGNGNTSTQTQNIIIDDVTAPIPDTATLTDVTAACEVNSLTPPTAADNCGGTVIVTNDASLPITAQGTTIVTWTYDDGNGNTATQTQNIIIDDVTAPIPDAATLADITAACEVTTLTPPTATDNCGGTIIVTNDATLPITTQGTTVVTWTYDDGNGNTATQTQNIIIDDVTAPIPDAGTLTDVTAACEVTTLTPPTATDNCGGTVTVTNDATLPITTQGTTLVTWTYDDGNGNTSTQTQNIIIDDVTAPTPDAATLADVTAACEVTTLTPPTATDNCGGTVIITNNASLPITTQGTTLVTWTYDDGNGNTSTQTQNIIIDDVTTPTPDAATLADITAECEVTTLTPPTATDNCGGTVIVTNDATLPITTQGTTLVTWTYDDGNGNTATQTQNIIVDDVTAPIPDAATLAHVTAACEVNSLTPPTATDNCGGTVIITNDATLPITTQGTTLVTWTYDDGNGNTSTQTQNIIIDDISAPIPDAATLADITAACEVNSLTAPTATDNCGGTVIITNDASLPITAQGTTIVTWTYDDGNGNTSTQTQNIIIDDVTAPTFNSCPSNLSRNNDIGACGAIVNYTIPTATDSCGTTVVTQTDVTGLTSGSLFPIGTTTIEYTADDGNGNTTICTFTITVIDNESPTITCPADITVNADANCEATIVTLGTPTTNDNCGVATVTHDLTLPLPVGMHNITWTITDTAGLTATCIQTVTVQDATPPVITCPGDITVNVDSGSCTASGVNLGTPTLFDNCGAVYTNNAPTLFSIGETIVTWTATDGAGLTDTCTQIVTVEPVLVCQNITVQLDNTGNATILPEDLTSSITCTSFTLNASQTNFDCGDIGVNTVTLTATDNASNTYSCNATVTIIDLPSNADITISTPDTSVCSTSFETFTATTTNFGTATPIYYWYVDGVLAQATTSNTYTPSGLTFGSYTIQAAIGPCTTKVESNEITISIYDEAPDVPVITGPTGLVCPTTTVTLSVPIDPNVESYNWSLSTELQITTNNGNEIEVYIDNTVITETTYTIDLTVQNPCGTNTSSYEIAINDNSANINAGPDIYLCASDLNSNGSATITMNGDADWVPLLFWGWNDNGAGGNFSEDECLIWFFGCWQSDHSVTDTYTLPNGTQPGDVITITLETYGEETITECGAPVFDEMQIHILEETEAEITSSDTTICEGESTNIVFEGVPGQQIGFRARTLGNNNIPGFPFTTAIIGSDGTYTYTTPILTQSTVYHLRRVRIDPSLGLGNQCQTIYPFGNETVTITVNEPATASLSYSAGTYCENDSVISSTLTGTNNYSGGTYSSSPIGLSINSSSGAIDPSTSTPGDYIITYTTPITDGCGSITTTSNITIQESVTANAGSITIDPASCGSTSIALNASAFATGITGEWSVTSGPAGYTFSNINDPNTLFTGQSNASYTLQWVATNTNICGTLSDTVSFTLPDNCGIQIDFDGTNDHINFNDTYPLPGNFSIEAWIKPNAINGGIQTILSKRNANNFATGYDLRLVNNTISFHANGFNISTNGITSNRWYHVAVTYNGTIYTLYVDGIQRNSSAGPTPATNNFNMLLGAMSRLNNVPTNYYNGWMDEIRLWNTDLNVTQIRQMMNQEIENNGGQVRGVEVPLNITGLTWSNLTAYYQMNQSTHISGGNLIANVGTSGTIRNITTLQAETAPLPYVTAANGNWNTPATWLNNDVQLLPNSTGINWNIVRTQHNVHSGNRATTVLGLLVDANTFTIDNDQSLTVDHYLNIDGVLDLEGESQLLQPSGSIVDYSGLGNLHRDQQGTTNMFNYNYWSSPVSTNGNTFQINALHDGINPVNWTSGNNATGSTNPVTISNRWLYLYENHTAGNYADWHAINQNYSVPVGLGFTMKGSGVGDPVSDIQNYTFVGQPNNGTITTPVTGGNEALIGNPYPSAINANQFILDNAGSITGPLYFWEHSLTNSSHITIDYEGGYATYSLAGGVAATTPPAGLTGIGVVGKVPRQYIAVGQGFYVTGDADGGTITFNNNQRTFVKETLGASVFLRTENNQEPTDIIKRVRLNFTSPEGAVRPLLLAFTPNNEASDAIDYGFDAKNSDYFPSDMSFLIENEKYIIQGVGAFDIEKMYPITIDLGVSGNIQIALDDLENFEEAIDVFIYDALLGSYTAINENNYQITLDAGSHNNRYFIAFKEDNELNTIDQQHNNVVINYLSATSEIYINVPNTVDIKQVYLVNLLGQTVKSWNATNAPLSQECKLPVRKIAEGTYIIKVRTSNNAIINKKVVVKQ</sequence>
<dbReference type="Gene3D" id="2.60.120.200">
    <property type="match status" value="1"/>
</dbReference>
<evidence type="ECO:0000313" key="6">
    <source>
        <dbReference type="Proteomes" id="UP001597467"/>
    </source>
</evidence>
<evidence type="ECO:0000256" key="2">
    <source>
        <dbReference type="ARBA" id="ARBA00022737"/>
    </source>
</evidence>
<dbReference type="Gene3D" id="3.30.1300.70">
    <property type="match status" value="1"/>
</dbReference>
<dbReference type="InterPro" id="IPR003410">
    <property type="entry name" value="HYR_dom"/>
</dbReference>
<dbReference type="InterPro" id="IPR013783">
    <property type="entry name" value="Ig-like_fold"/>
</dbReference>
<dbReference type="SMART" id="SM00560">
    <property type="entry name" value="LamGL"/>
    <property type="match status" value="1"/>
</dbReference>
<comment type="caution">
    <text evidence="5">The sequence shown here is derived from an EMBL/GenBank/DDBJ whole genome shotgun (WGS) entry which is preliminary data.</text>
</comment>
<dbReference type="RefSeq" id="WP_379900014.1">
    <property type="nucleotide sequence ID" value="NZ_JBHULM010000001.1"/>
</dbReference>
<accession>A0ABW5JWI0</accession>
<gene>
    <name evidence="5" type="ORF">ACFSSB_01030</name>
</gene>
<dbReference type="Pfam" id="PF02494">
    <property type="entry name" value="HYR"/>
    <property type="match status" value="4"/>
</dbReference>
<dbReference type="PANTHER" id="PTHR24273:SF32">
    <property type="entry name" value="HYALIN"/>
    <property type="match status" value="1"/>
</dbReference>
<evidence type="ECO:0000256" key="3">
    <source>
        <dbReference type="ARBA" id="ARBA00023157"/>
    </source>
</evidence>
<feature type="domain" description="HYR" evidence="4">
    <location>
        <begin position="1167"/>
        <end position="1253"/>
    </location>
</feature>
<dbReference type="Pfam" id="PF23237">
    <property type="entry name" value="HYR_4C"/>
    <property type="match status" value="6"/>
</dbReference>
<keyword evidence="3" id="KW-1015">Disulfide bond</keyword>
<protein>
    <submittedName>
        <fullName evidence="5">HYR domain-containing protein</fullName>
    </submittedName>
</protein>
<evidence type="ECO:0000259" key="4">
    <source>
        <dbReference type="PROSITE" id="PS50825"/>
    </source>
</evidence>
<dbReference type="Pfam" id="PF13385">
    <property type="entry name" value="Laminin_G_3"/>
    <property type="match status" value="1"/>
</dbReference>
<dbReference type="PANTHER" id="PTHR24273">
    <property type="entry name" value="FI04643P-RELATED"/>
    <property type="match status" value="1"/>
</dbReference>
<reference evidence="6" key="1">
    <citation type="journal article" date="2019" name="Int. J. Syst. Evol. Microbiol.">
        <title>The Global Catalogue of Microorganisms (GCM) 10K type strain sequencing project: providing services to taxonomists for standard genome sequencing and annotation.</title>
        <authorList>
            <consortium name="The Broad Institute Genomics Platform"/>
            <consortium name="The Broad Institute Genome Sequencing Center for Infectious Disease"/>
            <person name="Wu L."/>
            <person name="Ma J."/>
        </authorList>
    </citation>
    <scope>NUCLEOTIDE SEQUENCE [LARGE SCALE GENOMIC DNA]</scope>
    <source>
        <strain evidence="6">KCTC 42808</strain>
    </source>
</reference>
<evidence type="ECO:0000256" key="1">
    <source>
        <dbReference type="ARBA" id="ARBA00022729"/>
    </source>
</evidence>
<dbReference type="InterPro" id="IPR057078">
    <property type="entry name" value="HYR-4C"/>
</dbReference>
<dbReference type="SUPFAM" id="SSF49899">
    <property type="entry name" value="Concanavalin A-like lectins/glucanases"/>
    <property type="match status" value="1"/>
</dbReference>
<dbReference type="PROSITE" id="PS50825">
    <property type="entry name" value="HYR"/>
    <property type="match status" value="3"/>
</dbReference>
<dbReference type="InterPro" id="IPR013320">
    <property type="entry name" value="ConA-like_dom_sf"/>
</dbReference>
<keyword evidence="2" id="KW-0677">Repeat</keyword>